<gene>
    <name evidence="1" type="ORF">PV07_04714</name>
</gene>
<evidence type="ECO:0000313" key="2">
    <source>
        <dbReference type="Proteomes" id="UP000054466"/>
    </source>
</evidence>
<proteinExistence type="predicted"/>
<dbReference type="RefSeq" id="XP_016249067.1">
    <property type="nucleotide sequence ID" value="XM_016391548.1"/>
</dbReference>
<dbReference type="EMBL" id="KN847042">
    <property type="protein sequence ID" value="KIW28851.1"/>
    <property type="molecule type" value="Genomic_DNA"/>
</dbReference>
<name>A0A0D1ZLK8_9EURO</name>
<evidence type="ECO:0000313" key="1">
    <source>
        <dbReference type="EMBL" id="KIW28851.1"/>
    </source>
</evidence>
<organism evidence="1 2">
    <name type="scientific">Cladophialophora immunda</name>
    <dbReference type="NCBI Taxonomy" id="569365"/>
    <lineage>
        <taxon>Eukaryota</taxon>
        <taxon>Fungi</taxon>
        <taxon>Dikarya</taxon>
        <taxon>Ascomycota</taxon>
        <taxon>Pezizomycotina</taxon>
        <taxon>Eurotiomycetes</taxon>
        <taxon>Chaetothyriomycetidae</taxon>
        <taxon>Chaetothyriales</taxon>
        <taxon>Herpotrichiellaceae</taxon>
        <taxon>Cladophialophora</taxon>
    </lineage>
</organism>
<dbReference type="VEuPathDB" id="FungiDB:PV07_04714"/>
<keyword evidence="2" id="KW-1185">Reference proteome</keyword>
<dbReference type="AlphaFoldDB" id="A0A0D1ZLK8"/>
<accession>A0A0D1ZLK8</accession>
<dbReference type="GeneID" id="27343908"/>
<sequence length="133" mass="15498">MQNTKETAVKYQQRQIAQILVKPELSEIQEQHKDKRADFTDDRIAHFMQMARKATSVYHRNCHELVAQIIAEKECRPIPQLSEEEKAAIADRDIAENIETADTQTSDELRHLFMEMAKTTAEEECRPMPNKED</sequence>
<reference evidence="1 2" key="1">
    <citation type="submission" date="2015-01" db="EMBL/GenBank/DDBJ databases">
        <title>The Genome Sequence of Cladophialophora immunda CBS83496.</title>
        <authorList>
            <consortium name="The Broad Institute Genomics Platform"/>
            <person name="Cuomo C."/>
            <person name="de Hoog S."/>
            <person name="Gorbushina A."/>
            <person name="Stielow B."/>
            <person name="Teixiera M."/>
            <person name="Abouelleil A."/>
            <person name="Chapman S.B."/>
            <person name="Priest M."/>
            <person name="Young S.K."/>
            <person name="Wortman J."/>
            <person name="Nusbaum C."/>
            <person name="Birren B."/>
        </authorList>
    </citation>
    <scope>NUCLEOTIDE SEQUENCE [LARGE SCALE GENOMIC DNA]</scope>
    <source>
        <strain evidence="1 2">CBS 83496</strain>
    </source>
</reference>
<dbReference type="Proteomes" id="UP000054466">
    <property type="component" value="Unassembled WGS sequence"/>
</dbReference>
<protein>
    <submittedName>
        <fullName evidence="1">Uncharacterized protein</fullName>
    </submittedName>
</protein>
<dbReference type="HOGENOM" id="CLU_1906515_0_0_1"/>